<feature type="compositionally biased region" description="Basic and acidic residues" evidence="5">
    <location>
        <begin position="499"/>
        <end position="508"/>
    </location>
</feature>
<dbReference type="InterPro" id="IPR054076">
    <property type="entry name" value="ZUO1-like_ZHD"/>
</dbReference>
<accession>A0A5D3B9H8</accession>
<dbReference type="GO" id="GO:0005737">
    <property type="term" value="C:cytoplasm"/>
    <property type="evidence" value="ECO:0007669"/>
    <property type="project" value="TreeGrafter"/>
</dbReference>
<feature type="compositionally biased region" description="Basic and acidic residues" evidence="5">
    <location>
        <begin position="527"/>
        <end position="536"/>
    </location>
</feature>
<dbReference type="EMBL" id="NIDF01000001">
    <property type="protein sequence ID" value="TYJ59016.1"/>
    <property type="molecule type" value="Genomic_DNA"/>
</dbReference>
<dbReference type="InterPro" id="IPR036869">
    <property type="entry name" value="J_dom_sf"/>
</dbReference>
<sequence>MGADQSKRSSSSTLEVDRRPPDYYELLEVDEDADYEAIKKIGPTLQLVNHPDKNPDRIEEATKFFADLQQAYEILSDPQERAFYDSHRNAPVAATDDDIFEYIRAGDAATNDPRSKLNRRPAGDPGVQLEQLMAFFDPKLTRKLDDSTEGFYSVYRTLFGLLASDERLHSDTPHRMMYPSFGQSSTTYAPPHGLTRAQKDSQIWARDFYAVWGEFVTEKRFEWINKWDADKGDDRMVRRAMEKENKKAREDIRKDYNDTIRQLVSFIQHRDPRFKLHQAKLAQAKSMKSSSSKVATPSTKPAIQAEAAHRREQERLRQAAAYEEQDWQKMSGNNSDNGDEVDEDAEEEQMGDGTGVRIDDGNGSEIFECVACSKTFASEASWENHERSKKHKQAVWRLKKEMRAEAKAMGMEIGEAEEYSDEPDATEPAFLAKDSSLATPTEDVGGLHEEYDEATQASKKPKKKGGRTAPQSGPPESKPDIGTTSPLPKQRPLCDELDTTDRDTKTDKSAASGPSKRDKRRAREARKKADEEERLAAAKAARKATKHGLATSRDEFASARSSGLSGQAANDAESFVMPKQKGKPRSKAKGDKDGVERDASASEAQLKAVVADIQEKRDKMIEKWDSNWEELGTKLNKLLGDNQARATAVLCLGLGKPYTDRTARIQLALLLGLLTVLQSDISEVVIFDPIFDDNDKALLRQLGLDVSEHNLLGKHELQEDRSYLIYLPHAPRQIYEAVLSTNYNPHLCGSSPGRVILGNDLGDYLPGYVRDTLNTEDSGEVEFTKPKKKRGKGGQKPTVKDSVLARLVPHMSKLPFTSALPETNLPGFARAFLSFTFQWIEEDKKAHIDWERKLPEIEWGDDGEVIH</sequence>
<keyword evidence="1" id="KW-0479">Metal-binding</keyword>
<feature type="compositionally biased region" description="Low complexity" evidence="5">
    <location>
        <begin position="284"/>
        <end position="306"/>
    </location>
</feature>
<feature type="compositionally biased region" description="Acidic residues" evidence="5">
    <location>
        <begin position="337"/>
        <end position="350"/>
    </location>
</feature>
<dbReference type="SMART" id="SM00271">
    <property type="entry name" value="DnaJ"/>
    <property type="match status" value="1"/>
</dbReference>
<dbReference type="InterPro" id="IPR051964">
    <property type="entry name" value="Chaperone_stress_response"/>
</dbReference>
<dbReference type="InterPro" id="IPR013087">
    <property type="entry name" value="Znf_C2H2_type"/>
</dbReference>
<dbReference type="Gene3D" id="3.30.160.60">
    <property type="entry name" value="Classic Zinc Finger"/>
    <property type="match status" value="1"/>
</dbReference>
<dbReference type="SMART" id="SM00451">
    <property type="entry name" value="ZnF_U1"/>
    <property type="match status" value="1"/>
</dbReference>
<dbReference type="GO" id="GO:0003676">
    <property type="term" value="F:nucleic acid binding"/>
    <property type="evidence" value="ECO:0007669"/>
    <property type="project" value="InterPro"/>
</dbReference>
<evidence type="ECO:0000256" key="1">
    <source>
        <dbReference type="ARBA" id="ARBA00022723"/>
    </source>
</evidence>
<dbReference type="InterPro" id="IPR036236">
    <property type="entry name" value="Znf_C2H2_sf"/>
</dbReference>
<dbReference type="Gene3D" id="1.10.287.110">
    <property type="entry name" value="DnaJ domain"/>
    <property type="match status" value="1"/>
</dbReference>
<evidence type="ECO:0008006" key="10">
    <source>
        <dbReference type="Google" id="ProtNLM"/>
    </source>
</evidence>
<feature type="compositionally biased region" description="Basic and acidic residues" evidence="5">
    <location>
        <begin position="588"/>
        <end position="600"/>
    </location>
</feature>
<evidence type="ECO:0000313" key="8">
    <source>
        <dbReference type="EMBL" id="TYJ59016.1"/>
    </source>
</evidence>
<dbReference type="AlphaFoldDB" id="A0A5D3B9H8"/>
<protein>
    <recommendedName>
        <fullName evidence="10">J domain-containing protein</fullName>
    </recommendedName>
</protein>
<dbReference type="InterPro" id="IPR012942">
    <property type="entry name" value="SRR1-like"/>
</dbReference>
<name>A0A5D3B9H8_9TREE</name>
<feature type="compositionally biased region" description="Polar residues" evidence="5">
    <location>
        <begin position="559"/>
        <end position="568"/>
    </location>
</feature>
<dbReference type="SUPFAM" id="SSF46565">
    <property type="entry name" value="Chaperone J-domain"/>
    <property type="match status" value="1"/>
</dbReference>
<dbReference type="Proteomes" id="UP000322245">
    <property type="component" value="Unassembled WGS sequence"/>
</dbReference>
<dbReference type="PRINTS" id="PR00625">
    <property type="entry name" value="JDOMAIN"/>
</dbReference>
<gene>
    <name evidence="8" type="ORF">B9479_000004</name>
</gene>
<dbReference type="CDD" id="cd06257">
    <property type="entry name" value="DnaJ"/>
    <property type="match status" value="1"/>
</dbReference>
<feature type="region of interest" description="Disordered" evidence="5">
    <location>
        <begin position="284"/>
        <end position="360"/>
    </location>
</feature>
<dbReference type="PANTHER" id="PTHR44029:SF1">
    <property type="entry name" value="DNAJ HOMOLOG SUBFAMILY C MEMBER 21"/>
    <property type="match status" value="1"/>
</dbReference>
<dbReference type="Pfam" id="PF00226">
    <property type="entry name" value="DnaJ"/>
    <property type="match status" value="1"/>
</dbReference>
<keyword evidence="9" id="KW-1185">Reference proteome</keyword>
<reference evidence="8 9" key="1">
    <citation type="submission" date="2017-05" db="EMBL/GenBank/DDBJ databases">
        <title>The Genome Sequence of Tsuchiyaea wingfieldii DSM 27421.</title>
        <authorList>
            <person name="Cuomo C."/>
            <person name="Passer A."/>
            <person name="Billmyre B."/>
            <person name="Heitman J."/>
        </authorList>
    </citation>
    <scope>NUCLEOTIDE SEQUENCE [LARGE SCALE GENOMIC DNA]</scope>
    <source>
        <strain evidence="8 9">DSM 27421</strain>
    </source>
</reference>
<dbReference type="PANTHER" id="PTHR44029">
    <property type="entry name" value="DNAJ HOMOLOG SUBFAMILY C MEMBER 21"/>
    <property type="match status" value="1"/>
</dbReference>
<feature type="region of interest" description="Disordered" evidence="5">
    <location>
        <begin position="779"/>
        <end position="798"/>
    </location>
</feature>
<feature type="compositionally biased region" description="Basic and acidic residues" evidence="5">
    <location>
        <begin position="307"/>
        <end position="317"/>
    </location>
</feature>
<proteinExistence type="predicted"/>
<dbReference type="SUPFAM" id="SSF57667">
    <property type="entry name" value="beta-beta-alpha zinc fingers"/>
    <property type="match status" value="1"/>
</dbReference>
<dbReference type="InterPro" id="IPR018253">
    <property type="entry name" value="DnaJ_domain_CS"/>
</dbReference>
<dbReference type="GO" id="GO:0008270">
    <property type="term" value="F:zinc ion binding"/>
    <property type="evidence" value="ECO:0007669"/>
    <property type="project" value="UniProtKB-KW"/>
</dbReference>
<comment type="caution">
    <text evidence="8">The sequence shown here is derived from an EMBL/GenBank/DDBJ whole genome shotgun (WGS) entry which is preliminary data.</text>
</comment>
<evidence type="ECO:0000256" key="5">
    <source>
        <dbReference type="SAM" id="MobiDB-lite"/>
    </source>
</evidence>
<evidence type="ECO:0000256" key="2">
    <source>
        <dbReference type="ARBA" id="ARBA00022771"/>
    </source>
</evidence>
<evidence type="ECO:0000256" key="3">
    <source>
        <dbReference type="ARBA" id="ARBA00022833"/>
    </source>
</evidence>
<feature type="domain" description="C2H2-type" evidence="7">
    <location>
        <begin position="367"/>
        <end position="391"/>
    </location>
</feature>
<feature type="domain" description="J" evidence="6">
    <location>
        <begin position="22"/>
        <end position="88"/>
    </location>
</feature>
<evidence type="ECO:0000313" key="9">
    <source>
        <dbReference type="Proteomes" id="UP000322245"/>
    </source>
</evidence>
<dbReference type="InterPro" id="IPR001623">
    <property type="entry name" value="DnaJ_domain"/>
</dbReference>
<feature type="compositionally biased region" description="Basic residues" evidence="5">
    <location>
        <begin position="517"/>
        <end position="526"/>
    </location>
</feature>
<dbReference type="Pfam" id="PF07985">
    <property type="entry name" value="SRR1"/>
    <property type="match status" value="1"/>
</dbReference>
<dbReference type="InterPro" id="IPR003604">
    <property type="entry name" value="Matrin/U1-like-C_Znf_C2H2"/>
</dbReference>
<dbReference type="PROSITE" id="PS50076">
    <property type="entry name" value="DNAJ_2"/>
    <property type="match status" value="1"/>
</dbReference>
<evidence type="ECO:0000259" key="6">
    <source>
        <dbReference type="PROSITE" id="PS50076"/>
    </source>
</evidence>
<dbReference type="InterPro" id="IPR022755">
    <property type="entry name" value="Znf_C2H2_jaz"/>
</dbReference>
<feature type="region of interest" description="Disordered" evidence="5">
    <location>
        <begin position="1"/>
        <end position="21"/>
    </location>
</feature>
<feature type="region of interest" description="Disordered" evidence="5">
    <location>
        <begin position="432"/>
        <end position="603"/>
    </location>
</feature>
<dbReference type="Pfam" id="PF21884">
    <property type="entry name" value="ZUO1-like_ZHD"/>
    <property type="match status" value="1"/>
</dbReference>
<keyword evidence="3" id="KW-0862">Zinc</keyword>
<organism evidence="8 9">
    <name type="scientific">Cryptococcus floricola</name>
    <dbReference type="NCBI Taxonomy" id="2591691"/>
    <lineage>
        <taxon>Eukaryota</taxon>
        <taxon>Fungi</taxon>
        <taxon>Dikarya</taxon>
        <taxon>Basidiomycota</taxon>
        <taxon>Agaricomycotina</taxon>
        <taxon>Tremellomycetes</taxon>
        <taxon>Tremellales</taxon>
        <taxon>Cryptococcaceae</taxon>
        <taxon>Cryptococcus</taxon>
    </lineage>
</organism>
<dbReference type="PROSITE" id="PS00028">
    <property type="entry name" value="ZINC_FINGER_C2H2_1"/>
    <property type="match status" value="1"/>
</dbReference>
<keyword evidence="2 4" id="KW-0863">Zinc-finger</keyword>
<evidence type="ECO:0000259" key="7">
    <source>
        <dbReference type="PROSITE" id="PS50157"/>
    </source>
</evidence>
<evidence type="ECO:0000256" key="4">
    <source>
        <dbReference type="PROSITE-ProRule" id="PRU00042"/>
    </source>
</evidence>
<dbReference type="PROSITE" id="PS50157">
    <property type="entry name" value="ZINC_FINGER_C2H2_2"/>
    <property type="match status" value="1"/>
</dbReference>
<dbReference type="PROSITE" id="PS00636">
    <property type="entry name" value="DNAJ_1"/>
    <property type="match status" value="1"/>
</dbReference>
<dbReference type="Pfam" id="PF12171">
    <property type="entry name" value="zf-C2H2_jaz"/>
    <property type="match status" value="1"/>
</dbReference>